<dbReference type="EMBL" id="JABDYF010000017">
    <property type="protein sequence ID" value="MBX5093436.1"/>
    <property type="molecule type" value="Genomic_DNA"/>
</dbReference>
<evidence type="ECO:0000256" key="1">
    <source>
        <dbReference type="SAM" id="MobiDB-lite"/>
    </source>
</evidence>
<protein>
    <submittedName>
        <fullName evidence="2">Uncharacterized protein</fullName>
    </submittedName>
</protein>
<reference evidence="2 5" key="1">
    <citation type="submission" date="2020-04" db="EMBL/GenBank/DDBJ databases">
        <title>Global-level population genomics: horizontal gene transfer, symbiosis and evolution in Rhizobia.</title>
        <authorList>
            <person name="Gai Y."/>
        </authorList>
    </citation>
    <scope>NUCLEOTIDE SEQUENCE</scope>
    <source>
        <strain evidence="3 5">BLR33</strain>
        <strain evidence="2">BLR57</strain>
    </source>
</reference>
<feature type="region of interest" description="Disordered" evidence="1">
    <location>
        <begin position="1"/>
        <end position="23"/>
    </location>
</feature>
<dbReference type="AlphaFoldDB" id="A0A9Q3M9S2"/>
<dbReference type="Proteomes" id="UP000770629">
    <property type="component" value="Unassembled WGS sequence"/>
</dbReference>
<proteinExistence type="predicted"/>
<accession>A0A9Q3M9S2</accession>
<dbReference type="RefSeq" id="WP_138396880.1">
    <property type="nucleotide sequence ID" value="NZ_JABDYC010000008.1"/>
</dbReference>
<comment type="caution">
    <text evidence="2">The sequence shown here is derived from an EMBL/GenBank/DDBJ whole genome shotgun (WGS) entry which is preliminary data.</text>
</comment>
<name>A0A9Q3M9S2_9HYPH</name>
<evidence type="ECO:0000313" key="5">
    <source>
        <dbReference type="Proteomes" id="UP000770629"/>
    </source>
</evidence>
<sequence>MVDARFSLSGGVPAPGGPTIAPPQLSSKLCYTKSGESTMVSLCNGPFKVAETTESIALARGILP</sequence>
<evidence type="ECO:0000313" key="3">
    <source>
        <dbReference type="EMBL" id="MBX5093436.1"/>
    </source>
</evidence>
<keyword evidence="5" id="KW-1185">Reference proteome</keyword>
<gene>
    <name evidence="3" type="ORF">HJB60_30415</name>
    <name evidence="2" type="ORF">HJB63_22275</name>
</gene>
<evidence type="ECO:0000313" key="4">
    <source>
        <dbReference type="Proteomes" id="UP000749740"/>
    </source>
</evidence>
<evidence type="ECO:0000313" key="2">
    <source>
        <dbReference type="EMBL" id="MBX5025288.1"/>
    </source>
</evidence>
<organism evidence="2 4">
    <name type="scientific">Rhizobium lentis</name>
    <dbReference type="NCBI Taxonomy" id="1138194"/>
    <lineage>
        <taxon>Bacteria</taxon>
        <taxon>Pseudomonadati</taxon>
        <taxon>Pseudomonadota</taxon>
        <taxon>Alphaproteobacteria</taxon>
        <taxon>Hyphomicrobiales</taxon>
        <taxon>Rhizobiaceae</taxon>
        <taxon>Rhizobium/Agrobacterium group</taxon>
        <taxon>Rhizobium</taxon>
    </lineage>
</organism>
<dbReference type="EMBL" id="JABDYC010000008">
    <property type="protein sequence ID" value="MBX5025288.1"/>
    <property type="molecule type" value="Genomic_DNA"/>
</dbReference>
<dbReference type="Proteomes" id="UP000749740">
    <property type="component" value="Unassembled WGS sequence"/>
</dbReference>